<evidence type="ECO:0000313" key="5">
    <source>
        <dbReference type="Proteomes" id="UP000285301"/>
    </source>
</evidence>
<dbReference type="EMBL" id="NCKU01000516">
    <property type="protein sequence ID" value="RWS15213.1"/>
    <property type="molecule type" value="Genomic_DNA"/>
</dbReference>
<name>A0A443RIZ3_9ACAR</name>
<gene>
    <name evidence="4" type="ORF">B4U79_17238</name>
</gene>
<protein>
    <submittedName>
        <fullName evidence="4">Uncharacterized protein</fullName>
    </submittedName>
</protein>
<reference evidence="4 5" key="1">
    <citation type="journal article" date="2018" name="Gigascience">
        <title>Genomes of trombidid mites reveal novel predicted allergens and laterally-transferred genes associated with secondary metabolism.</title>
        <authorList>
            <person name="Dong X."/>
            <person name="Chaisiri K."/>
            <person name="Xia D."/>
            <person name="Armstrong S.D."/>
            <person name="Fang Y."/>
            <person name="Donnelly M.J."/>
            <person name="Kadowaki T."/>
            <person name="McGarry J.W."/>
            <person name="Darby A.C."/>
            <person name="Makepeace B.L."/>
        </authorList>
    </citation>
    <scope>NUCLEOTIDE SEQUENCE [LARGE SCALE GENOMIC DNA]</scope>
    <source>
        <strain evidence="4">UoL-WK</strain>
    </source>
</reference>
<feature type="compositionally biased region" description="Basic residues" evidence="2">
    <location>
        <begin position="660"/>
        <end position="675"/>
    </location>
</feature>
<sequence length="675" mass="77219">MKFKPYTEYEYKTKSFLRVAEGYPKKIGTEVFPNFNEQVKWATISETGDILLYARQSVSIFKNETLLKYLNIDLETIEMNPDFYKHPIFGEVKRDAFKSAAAQYEWYDIELYFQYFKKSGERFGYISSCFRKQNEGTIVKKNYYFIGQQLARGNPRTSSCDRNRLLQIYYYELNNGKLLGYESGAGVSRSIVFGDFRYAKASIFNYSKDVDTPSSMLFGCPPDFCSNSFIDAMLFTIDSKTMIFTGKWLFEWTMGKTPKFESEIKDFLSPNGSIKVPINIDAAFYDSQQSQYFFFKEKYFIVYNIKRKKFSTFSSILDSFQELDAPHIDAAVCFRGAKNIVYLFSGQDVFKYKLSSNSVHKKVGHIKVNQFMRSIAINVYAATIVKQSDSEKLLGAVVKRNYIYYTDLGNIENANIQNTFEPIQRQAFACTKIPENIQNETFEDNLHSSPAFTTNRKPKVVTLTTSVYEGKSLWDSILILLVAITLVAACVLSTAYIRKLKEKTQIQAVKSKSTSKISGVINRKSISSKRKTSKKPSKSKSELLRLSKRKQTHSFLRSHIDSIVQPSTSSSVSSRSVISSSIREPQANQYNPSFVRSRIESGLRPSNSSPVASRSAISSVKDPNTSTLDSFVRSSTHSLIRPSFPKQNQRQIKDESFERMKHKQKKKGAKHSNLK</sequence>
<feature type="region of interest" description="Disordered" evidence="2">
    <location>
        <begin position="600"/>
        <end position="675"/>
    </location>
</feature>
<dbReference type="PROSITE" id="PS51642">
    <property type="entry name" value="HEMOPEXIN_2"/>
    <property type="match status" value="1"/>
</dbReference>
<dbReference type="InterPro" id="IPR036375">
    <property type="entry name" value="Hemopexin-like_dom_sf"/>
</dbReference>
<keyword evidence="3" id="KW-1133">Transmembrane helix</keyword>
<feature type="region of interest" description="Disordered" evidence="2">
    <location>
        <begin position="520"/>
        <end position="544"/>
    </location>
</feature>
<feature type="compositionally biased region" description="Polar residues" evidence="2">
    <location>
        <begin position="621"/>
        <end position="638"/>
    </location>
</feature>
<organism evidence="4 5">
    <name type="scientific">Dinothrombium tinctorium</name>
    <dbReference type="NCBI Taxonomy" id="1965070"/>
    <lineage>
        <taxon>Eukaryota</taxon>
        <taxon>Metazoa</taxon>
        <taxon>Ecdysozoa</taxon>
        <taxon>Arthropoda</taxon>
        <taxon>Chelicerata</taxon>
        <taxon>Arachnida</taxon>
        <taxon>Acari</taxon>
        <taxon>Acariformes</taxon>
        <taxon>Trombidiformes</taxon>
        <taxon>Prostigmata</taxon>
        <taxon>Anystina</taxon>
        <taxon>Parasitengona</taxon>
        <taxon>Trombidioidea</taxon>
        <taxon>Trombidiidae</taxon>
        <taxon>Dinothrombium</taxon>
    </lineage>
</organism>
<keyword evidence="3" id="KW-0472">Membrane</keyword>
<evidence type="ECO:0000256" key="2">
    <source>
        <dbReference type="SAM" id="MobiDB-lite"/>
    </source>
</evidence>
<evidence type="ECO:0000313" key="4">
    <source>
        <dbReference type="EMBL" id="RWS15213.1"/>
    </source>
</evidence>
<comment type="caution">
    <text evidence="4">The sequence shown here is derived from an EMBL/GenBank/DDBJ whole genome shotgun (WGS) entry which is preliminary data.</text>
</comment>
<feature type="compositionally biased region" description="Low complexity" evidence="2">
    <location>
        <begin position="604"/>
        <end position="620"/>
    </location>
</feature>
<evidence type="ECO:0000256" key="3">
    <source>
        <dbReference type="SAM" id="Phobius"/>
    </source>
</evidence>
<dbReference type="Proteomes" id="UP000285301">
    <property type="component" value="Unassembled WGS sequence"/>
</dbReference>
<keyword evidence="5" id="KW-1185">Reference proteome</keyword>
<dbReference type="SUPFAM" id="SSF50923">
    <property type="entry name" value="Hemopexin-like domain"/>
    <property type="match status" value="1"/>
</dbReference>
<dbReference type="InterPro" id="IPR018487">
    <property type="entry name" value="Hemopexin-like_repeat"/>
</dbReference>
<accession>A0A443RIZ3</accession>
<proteinExistence type="predicted"/>
<keyword evidence="3" id="KW-0812">Transmembrane</keyword>
<feature type="repeat" description="Hemopexin" evidence="1">
    <location>
        <begin position="277"/>
        <end position="323"/>
    </location>
</feature>
<feature type="transmembrane region" description="Helical" evidence="3">
    <location>
        <begin position="473"/>
        <end position="497"/>
    </location>
</feature>
<feature type="compositionally biased region" description="Basic residues" evidence="2">
    <location>
        <begin position="526"/>
        <end position="538"/>
    </location>
</feature>
<dbReference type="Gene3D" id="2.110.10.10">
    <property type="entry name" value="Hemopexin-like domain"/>
    <property type="match status" value="1"/>
</dbReference>
<dbReference type="AlphaFoldDB" id="A0A443RIZ3"/>
<evidence type="ECO:0000256" key="1">
    <source>
        <dbReference type="PROSITE-ProRule" id="PRU01011"/>
    </source>
</evidence>